<evidence type="ECO:0000256" key="6">
    <source>
        <dbReference type="ARBA" id="ARBA00023315"/>
    </source>
</evidence>
<evidence type="ECO:0000259" key="7">
    <source>
        <dbReference type="Pfam" id="PF00195"/>
    </source>
</evidence>
<protein>
    <recommendedName>
        <fullName evidence="3">chalcone synthase</fullName>
        <ecNumber evidence="3">2.3.1.74</ecNumber>
    </recommendedName>
</protein>
<evidence type="ECO:0000313" key="9">
    <source>
        <dbReference type="Proteomes" id="UP000479710"/>
    </source>
</evidence>
<proteinExistence type="predicted"/>
<dbReference type="GO" id="GO:0030639">
    <property type="term" value="P:polyketide biosynthetic process"/>
    <property type="evidence" value="ECO:0007669"/>
    <property type="project" value="TreeGrafter"/>
</dbReference>
<name>A0A6G1D0N5_9ORYZ</name>
<evidence type="ECO:0000313" key="8">
    <source>
        <dbReference type="EMBL" id="KAF0905303.1"/>
    </source>
</evidence>
<dbReference type="EMBL" id="SPHZ02000007">
    <property type="protein sequence ID" value="KAF0905303.1"/>
    <property type="molecule type" value="Genomic_DNA"/>
</dbReference>
<accession>A0A6G1D0N5</accession>
<dbReference type="GO" id="GO:0016210">
    <property type="term" value="F:naringenin-chalcone synthase activity"/>
    <property type="evidence" value="ECO:0007669"/>
    <property type="project" value="UniProtKB-EC"/>
</dbReference>
<dbReference type="InterPro" id="IPR016039">
    <property type="entry name" value="Thiolase-like"/>
</dbReference>
<dbReference type="InterPro" id="IPR011141">
    <property type="entry name" value="Polyketide_synthase_type-III"/>
</dbReference>
<keyword evidence="5" id="KW-0284">Flavonoid biosynthesis</keyword>
<dbReference type="Pfam" id="PF00195">
    <property type="entry name" value="Chal_sti_synt_N"/>
    <property type="match status" value="1"/>
</dbReference>
<dbReference type="Gene3D" id="3.40.47.10">
    <property type="match status" value="1"/>
</dbReference>
<comment type="function">
    <text evidence="1">The primary product of this enzyme is 4,2',4',6'-tetrahydroxychalcone (also termed naringenin-chalcone or chalcone) which can under specific conditions spontaneously isomerize into naringenin.</text>
</comment>
<evidence type="ECO:0000256" key="2">
    <source>
        <dbReference type="ARBA" id="ARBA00004966"/>
    </source>
</evidence>
<organism evidence="8 9">
    <name type="scientific">Oryza meyeriana var. granulata</name>
    <dbReference type="NCBI Taxonomy" id="110450"/>
    <lineage>
        <taxon>Eukaryota</taxon>
        <taxon>Viridiplantae</taxon>
        <taxon>Streptophyta</taxon>
        <taxon>Embryophyta</taxon>
        <taxon>Tracheophyta</taxon>
        <taxon>Spermatophyta</taxon>
        <taxon>Magnoliopsida</taxon>
        <taxon>Liliopsida</taxon>
        <taxon>Poales</taxon>
        <taxon>Poaceae</taxon>
        <taxon>BOP clade</taxon>
        <taxon>Oryzoideae</taxon>
        <taxon>Oryzeae</taxon>
        <taxon>Oryzinae</taxon>
        <taxon>Oryza</taxon>
        <taxon>Oryza meyeriana</taxon>
    </lineage>
</organism>
<dbReference type="EC" id="2.3.1.74" evidence="3"/>
<dbReference type="GO" id="GO:0009813">
    <property type="term" value="P:flavonoid biosynthetic process"/>
    <property type="evidence" value="ECO:0007669"/>
    <property type="project" value="UniProtKB-KW"/>
</dbReference>
<dbReference type="SUPFAM" id="SSF53901">
    <property type="entry name" value="Thiolase-like"/>
    <property type="match status" value="1"/>
</dbReference>
<evidence type="ECO:0000256" key="5">
    <source>
        <dbReference type="ARBA" id="ARBA00023241"/>
    </source>
</evidence>
<evidence type="ECO:0000256" key="3">
    <source>
        <dbReference type="ARBA" id="ARBA00012975"/>
    </source>
</evidence>
<dbReference type="AlphaFoldDB" id="A0A6G1D0N5"/>
<dbReference type="OrthoDB" id="1500228at2759"/>
<keyword evidence="4" id="KW-0808">Transferase</keyword>
<comment type="pathway">
    <text evidence="2">Secondary metabolite biosynthesis; flavonoid biosynthesis.</text>
</comment>
<keyword evidence="6" id="KW-0012">Acyltransferase</keyword>
<gene>
    <name evidence="8" type="ORF">E2562_003901</name>
</gene>
<dbReference type="PANTHER" id="PTHR11877">
    <property type="entry name" value="HYDROXYMETHYLGLUTARYL-COA SYNTHASE"/>
    <property type="match status" value="1"/>
</dbReference>
<keyword evidence="9" id="KW-1185">Reference proteome</keyword>
<dbReference type="InterPro" id="IPR001099">
    <property type="entry name" value="Chalcone/stilbene_synt_N"/>
</dbReference>
<reference evidence="8 9" key="1">
    <citation type="submission" date="2019-11" db="EMBL/GenBank/DDBJ databases">
        <title>Whole genome sequence of Oryza granulata.</title>
        <authorList>
            <person name="Li W."/>
        </authorList>
    </citation>
    <scope>NUCLEOTIDE SEQUENCE [LARGE SCALE GENOMIC DNA]</scope>
    <source>
        <strain evidence="9">cv. Menghai</strain>
        <tissue evidence="8">Leaf</tissue>
    </source>
</reference>
<dbReference type="PANTHER" id="PTHR11877:SF14">
    <property type="entry name" value="CHALCONE SYNTHASE"/>
    <property type="match status" value="1"/>
</dbReference>
<evidence type="ECO:0000256" key="4">
    <source>
        <dbReference type="ARBA" id="ARBA00022679"/>
    </source>
</evidence>
<feature type="domain" description="Chalcone/stilbene synthase N-terminal" evidence="7">
    <location>
        <begin position="9"/>
        <end position="60"/>
    </location>
</feature>
<comment type="caution">
    <text evidence="8">The sequence shown here is derived from an EMBL/GenBank/DDBJ whole genome shotgun (WGS) entry which is preliminary data.</text>
</comment>
<dbReference type="Proteomes" id="UP000479710">
    <property type="component" value="Unassembled WGS sequence"/>
</dbReference>
<sequence>MATTLVTVHDVRRAQRADCTAAMLAIGTANPATCISQDDYPDYYFRITNSEHLTDLKRQTQEAT</sequence>
<evidence type="ECO:0000256" key="1">
    <source>
        <dbReference type="ARBA" id="ARBA00002969"/>
    </source>
</evidence>